<organism evidence="1">
    <name type="scientific">marine metagenome</name>
    <dbReference type="NCBI Taxonomy" id="408172"/>
    <lineage>
        <taxon>unclassified sequences</taxon>
        <taxon>metagenomes</taxon>
        <taxon>ecological metagenomes</taxon>
    </lineage>
</organism>
<sequence>MASDDSIVLKLEDVHKQYESADRDPVPVLRGISL</sequence>
<protein>
    <submittedName>
        <fullName evidence="1">Uncharacterized protein</fullName>
    </submittedName>
</protein>
<gene>
    <name evidence="1" type="ORF">METZ01_LOCUS219821</name>
</gene>
<dbReference type="AlphaFoldDB" id="A0A382FXJ5"/>
<proteinExistence type="predicted"/>
<dbReference type="EMBL" id="UINC01052071">
    <property type="protein sequence ID" value="SVB66967.1"/>
    <property type="molecule type" value="Genomic_DNA"/>
</dbReference>
<evidence type="ECO:0000313" key="1">
    <source>
        <dbReference type="EMBL" id="SVB66967.1"/>
    </source>
</evidence>
<feature type="non-terminal residue" evidence="1">
    <location>
        <position position="34"/>
    </location>
</feature>
<name>A0A382FXJ5_9ZZZZ</name>
<reference evidence="1" key="1">
    <citation type="submission" date="2018-05" db="EMBL/GenBank/DDBJ databases">
        <authorList>
            <person name="Lanie J.A."/>
            <person name="Ng W.-L."/>
            <person name="Kazmierczak K.M."/>
            <person name="Andrzejewski T.M."/>
            <person name="Davidsen T.M."/>
            <person name="Wayne K.J."/>
            <person name="Tettelin H."/>
            <person name="Glass J.I."/>
            <person name="Rusch D."/>
            <person name="Podicherti R."/>
            <person name="Tsui H.-C.T."/>
            <person name="Winkler M.E."/>
        </authorList>
    </citation>
    <scope>NUCLEOTIDE SEQUENCE</scope>
</reference>
<accession>A0A382FXJ5</accession>